<dbReference type="SUPFAM" id="SSF82153">
    <property type="entry name" value="FAS1 domain"/>
    <property type="match status" value="1"/>
</dbReference>
<accession>A0A498JTN4</accession>
<dbReference type="InterPro" id="IPR000782">
    <property type="entry name" value="FAS1_domain"/>
</dbReference>
<organism evidence="5 6">
    <name type="scientific">Malus domestica</name>
    <name type="common">Apple</name>
    <name type="synonym">Pyrus malus</name>
    <dbReference type="NCBI Taxonomy" id="3750"/>
    <lineage>
        <taxon>Eukaryota</taxon>
        <taxon>Viridiplantae</taxon>
        <taxon>Streptophyta</taxon>
        <taxon>Embryophyta</taxon>
        <taxon>Tracheophyta</taxon>
        <taxon>Spermatophyta</taxon>
        <taxon>Magnoliopsida</taxon>
        <taxon>eudicotyledons</taxon>
        <taxon>Gunneridae</taxon>
        <taxon>Pentapetalae</taxon>
        <taxon>rosids</taxon>
        <taxon>fabids</taxon>
        <taxon>Rosales</taxon>
        <taxon>Rosaceae</taxon>
        <taxon>Amygdaloideae</taxon>
        <taxon>Maleae</taxon>
        <taxon>Malus</taxon>
    </lineage>
</organism>
<protein>
    <recommendedName>
        <fullName evidence="4">FAS1 domain-containing protein</fullName>
    </recommendedName>
</protein>
<dbReference type="InterPro" id="IPR036378">
    <property type="entry name" value="FAS1_dom_sf"/>
</dbReference>
<dbReference type="FunFam" id="2.30.180.10:FF:000046">
    <property type="entry name" value="Fasciclin-like arabinogalactan family protein"/>
    <property type="match status" value="1"/>
</dbReference>
<feature type="signal peptide" evidence="3">
    <location>
        <begin position="1"/>
        <end position="20"/>
    </location>
</feature>
<dbReference type="PANTHER" id="PTHR33985:SF5">
    <property type="entry name" value="FASCICLIN-LIKE ARABINOGALACTAN FAMILY PROTEIN"/>
    <property type="match status" value="1"/>
</dbReference>
<feature type="region of interest" description="Disordered" evidence="2">
    <location>
        <begin position="28"/>
        <end position="77"/>
    </location>
</feature>
<comment type="caution">
    <text evidence="5">The sequence shown here is derived from an EMBL/GenBank/DDBJ whole genome shotgun (WGS) entry which is preliminary data.</text>
</comment>
<evidence type="ECO:0000259" key="4">
    <source>
        <dbReference type="PROSITE" id="PS50213"/>
    </source>
</evidence>
<keyword evidence="3" id="KW-0732">Signal</keyword>
<dbReference type="PANTHER" id="PTHR33985">
    <property type="entry name" value="OS02G0491300 PROTEIN-RELATED"/>
    <property type="match status" value="1"/>
</dbReference>
<feature type="compositionally biased region" description="Polar residues" evidence="2">
    <location>
        <begin position="216"/>
        <end position="225"/>
    </location>
</feature>
<comment type="similarity">
    <text evidence="1">Belongs to the fasciclin-like AGP family.</text>
</comment>
<reference evidence="5 6" key="1">
    <citation type="submission" date="2018-10" db="EMBL/GenBank/DDBJ databases">
        <title>A high-quality apple genome assembly.</title>
        <authorList>
            <person name="Hu J."/>
        </authorList>
    </citation>
    <scope>NUCLEOTIDE SEQUENCE [LARGE SCALE GENOMIC DNA]</scope>
    <source>
        <strain evidence="6">cv. HFTH1</strain>
        <tissue evidence="5">Young leaf</tissue>
    </source>
</reference>
<dbReference type="PROSITE" id="PS50213">
    <property type="entry name" value="FAS1"/>
    <property type="match status" value="1"/>
</dbReference>
<evidence type="ECO:0000256" key="1">
    <source>
        <dbReference type="ARBA" id="ARBA00007843"/>
    </source>
</evidence>
<evidence type="ECO:0000256" key="3">
    <source>
        <dbReference type="SAM" id="SignalP"/>
    </source>
</evidence>
<dbReference type="Gene3D" id="2.30.180.10">
    <property type="entry name" value="FAS1 domain"/>
    <property type="match status" value="1"/>
</dbReference>
<feature type="compositionally biased region" description="Pro residues" evidence="2">
    <location>
        <begin position="32"/>
        <end position="69"/>
    </location>
</feature>
<dbReference type="SMART" id="SM00554">
    <property type="entry name" value="FAS1"/>
    <property type="match status" value="1"/>
</dbReference>
<evidence type="ECO:0000313" key="5">
    <source>
        <dbReference type="EMBL" id="RXH98830.1"/>
    </source>
</evidence>
<dbReference type="Proteomes" id="UP000290289">
    <property type="component" value="Chromosome 5"/>
</dbReference>
<dbReference type="Pfam" id="PF02469">
    <property type="entry name" value="Fasciclin"/>
    <property type="match status" value="1"/>
</dbReference>
<dbReference type="STRING" id="3750.A0A498JTN4"/>
<proteinExistence type="inferred from homology"/>
<evidence type="ECO:0000256" key="2">
    <source>
        <dbReference type="SAM" id="MobiDB-lite"/>
    </source>
</evidence>
<keyword evidence="6" id="KW-1185">Reference proteome</keyword>
<dbReference type="EMBL" id="RDQH01000331">
    <property type="protein sequence ID" value="RXH98830.1"/>
    <property type="molecule type" value="Genomic_DNA"/>
</dbReference>
<gene>
    <name evidence="5" type="ORF">DVH24_011155</name>
</gene>
<dbReference type="AlphaFoldDB" id="A0A498JTN4"/>
<name>A0A498JTN4_MALDO</name>
<dbReference type="InterPro" id="IPR052806">
    <property type="entry name" value="Fasciclin-like_AGP"/>
</dbReference>
<evidence type="ECO:0000313" key="6">
    <source>
        <dbReference type="Proteomes" id="UP000290289"/>
    </source>
</evidence>
<feature type="domain" description="FAS1" evidence="4">
    <location>
        <begin position="79"/>
        <end position="201"/>
    </location>
</feature>
<feature type="region of interest" description="Disordered" evidence="2">
    <location>
        <begin position="215"/>
        <end position="235"/>
    </location>
</feature>
<sequence length="393" mass="43155">MAPNHHSFLLIFFLTTLFSAINPIAPVTASSSPPPPPPPPQTPSPSPSPSSTPPSPQPLSPPPPPPHSRPSPSATPQQLNNIIDALIGAGDFGNWVNIITGANPLALPLSATLFIPQDNALNSLPTTDPFMFPYHVVPQRLSFADLQLFKPGSRLPTLLPGKSILITNTSPSNFTLDDAPITQPDLYVTTTMAVHGVGTILQYSVYGDGLNLLPKPNSQQGQQRHNPPPSSPQGLFLPTGEAIGAGWKSDAAPPCNCVEFPVGWFLVACVVLGFRIHGDDDDREFLIKNWILGFFFWQIPDSFDDHQFQFLVARFGNFVVVLIFHNEELLGDIQLWLGQLNLLSYEFLTVHSSFMRKKRISYPQNRNPTEQKDLQPIENIPSRQIKTLGPVHE</sequence>
<feature type="chain" id="PRO_5019721031" description="FAS1 domain-containing protein" evidence="3">
    <location>
        <begin position="21"/>
        <end position="393"/>
    </location>
</feature>